<sequence>MASEYRARLRSLQDRLESQHVNQILVTDPYSIYYYTGVLVDPMERLWLLIVPYKGRPCLVANELFRFQVDDIFQVVRTKDQDDFGQLVKRLPLEEVGNFGIDKQMTANYLLPLITTYPLSNFSLASHLVDQQRGIKSAGEQELMRQASALNDQAMARLVEEVLPYGPSEIEACQALEKIYREVGADGGFSFEPIVAYGANGADPHHLSDHSRPQLGDAIVVDIGCRHQGYCSDMTRTFYYGQVSDKDRALYQLTLEAQEAGIAAVKVGQATFQAIDSACRTTIAQAGYGDCFIHRTGHFIGQETHEAGDVSQANTQLVQAGQCFSIEPGIYLEGETAVRIEDLVIAQANGVEVINHYPKELSIIPIQG</sequence>
<keyword evidence="3" id="KW-0645">Protease</keyword>
<dbReference type="InterPro" id="IPR036005">
    <property type="entry name" value="Creatinase/aminopeptidase-like"/>
</dbReference>
<evidence type="ECO:0000313" key="6">
    <source>
        <dbReference type="Proteomes" id="UP000234239"/>
    </source>
</evidence>
<name>A0A0X8FAC5_9LACT</name>
<evidence type="ECO:0000259" key="1">
    <source>
        <dbReference type="Pfam" id="PF00557"/>
    </source>
</evidence>
<dbReference type="EMBL" id="PKGY01000003">
    <property type="protein sequence ID" value="PKZ21615.1"/>
    <property type="molecule type" value="Genomic_DNA"/>
</dbReference>
<dbReference type="GO" id="GO:0004177">
    <property type="term" value="F:aminopeptidase activity"/>
    <property type="evidence" value="ECO:0007669"/>
    <property type="project" value="UniProtKB-KW"/>
</dbReference>
<dbReference type="Pfam" id="PF00557">
    <property type="entry name" value="Peptidase_M24"/>
    <property type="match status" value="1"/>
</dbReference>
<dbReference type="Gene3D" id="3.90.230.10">
    <property type="entry name" value="Creatinase/methionine aminopeptidase superfamily"/>
    <property type="match status" value="1"/>
</dbReference>
<feature type="domain" description="Peptidase M24" evidence="1">
    <location>
        <begin position="142"/>
        <end position="345"/>
    </location>
</feature>
<dbReference type="Pfam" id="PF01321">
    <property type="entry name" value="Creatinase_N"/>
    <property type="match status" value="1"/>
</dbReference>
<dbReference type="InterPro" id="IPR000587">
    <property type="entry name" value="Creatinase_N"/>
</dbReference>
<dbReference type="AlphaFoldDB" id="A0A0X8FAC5"/>
<dbReference type="OrthoDB" id="9806388at2"/>
<dbReference type="SUPFAM" id="SSF53092">
    <property type="entry name" value="Creatinase/prolidase N-terminal domain"/>
    <property type="match status" value="1"/>
</dbReference>
<evidence type="ECO:0000313" key="4">
    <source>
        <dbReference type="EMBL" id="PKZ21615.1"/>
    </source>
</evidence>
<dbReference type="InterPro" id="IPR050659">
    <property type="entry name" value="Peptidase_M24B"/>
</dbReference>
<proteinExistence type="predicted"/>
<dbReference type="InterPro" id="IPR000994">
    <property type="entry name" value="Pept_M24"/>
</dbReference>
<dbReference type="InterPro" id="IPR029149">
    <property type="entry name" value="Creatin/AminoP/Spt16_N"/>
</dbReference>
<keyword evidence="5" id="KW-1185">Reference proteome</keyword>
<dbReference type="SUPFAM" id="SSF55920">
    <property type="entry name" value="Creatinase/aminopeptidase"/>
    <property type="match status" value="1"/>
</dbReference>
<reference evidence="5" key="2">
    <citation type="submission" date="2016-01" db="EMBL/GenBank/DDBJ databases">
        <title>Six Aerococcus type strain genome sequencing and assembly using PacBio and Illumina Hiseq.</title>
        <authorList>
            <person name="Carkaci D."/>
            <person name="Dargis R."/>
            <person name="Nielsen X.C."/>
            <person name="Skovgaard O."/>
            <person name="Fuursted K."/>
            <person name="Christensen J.J."/>
        </authorList>
    </citation>
    <scope>NUCLEOTIDE SEQUENCE [LARGE SCALE GENOMIC DNA]</scope>
    <source>
        <strain evidence="5">CCUG43001</strain>
    </source>
</reference>
<dbReference type="Proteomes" id="UP000069912">
    <property type="component" value="Chromosome"/>
</dbReference>
<dbReference type="RefSeq" id="WP_067972543.1">
    <property type="nucleotide sequence ID" value="NZ_CAJHKM010000004.1"/>
</dbReference>
<evidence type="ECO:0000313" key="5">
    <source>
        <dbReference type="Proteomes" id="UP000069912"/>
    </source>
</evidence>
<dbReference type="Proteomes" id="UP000234239">
    <property type="component" value="Unassembled WGS sequence"/>
</dbReference>
<keyword evidence="3" id="KW-0031">Aminopeptidase</keyword>
<evidence type="ECO:0000313" key="3">
    <source>
        <dbReference type="EMBL" id="AMB93657.1"/>
    </source>
</evidence>
<dbReference type="PANTHER" id="PTHR46112">
    <property type="entry name" value="AMINOPEPTIDASE"/>
    <property type="match status" value="1"/>
</dbReference>
<organism evidence="3 5">
    <name type="scientific">Aerococcus sanguinicola</name>
    <dbReference type="NCBI Taxonomy" id="119206"/>
    <lineage>
        <taxon>Bacteria</taxon>
        <taxon>Bacillati</taxon>
        <taxon>Bacillota</taxon>
        <taxon>Bacilli</taxon>
        <taxon>Lactobacillales</taxon>
        <taxon>Aerococcaceae</taxon>
        <taxon>Aerococcus</taxon>
    </lineage>
</organism>
<dbReference type="GeneID" id="92902888"/>
<dbReference type="PANTHER" id="PTHR46112:SF3">
    <property type="entry name" value="AMINOPEPTIDASE YPDF"/>
    <property type="match status" value="1"/>
</dbReference>
<protein>
    <submittedName>
        <fullName evidence="4">Aminopeptidase P family protein</fullName>
    </submittedName>
    <submittedName>
        <fullName evidence="3">Xaa-Pro aminopeptidase</fullName>
    </submittedName>
</protein>
<keyword evidence="3" id="KW-0378">Hydrolase</keyword>
<dbReference type="Gene3D" id="3.40.350.10">
    <property type="entry name" value="Creatinase/prolidase N-terminal domain"/>
    <property type="match status" value="1"/>
</dbReference>
<gene>
    <name evidence="3" type="ORF">AWM72_02250</name>
    <name evidence="4" type="ORF">CYJ28_06845</name>
</gene>
<reference evidence="4 6" key="3">
    <citation type="submission" date="2017-12" db="EMBL/GenBank/DDBJ databases">
        <title>Phylogenetic diversity of female urinary microbiome.</title>
        <authorList>
            <person name="Thomas-White K."/>
            <person name="Wolfe A.J."/>
        </authorList>
    </citation>
    <scope>NUCLEOTIDE SEQUENCE [LARGE SCALE GENOMIC DNA]</scope>
    <source>
        <strain evidence="4 6">UMB0139</strain>
    </source>
</reference>
<evidence type="ECO:0000259" key="2">
    <source>
        <dbReference type="Pfam" id="PF01321"/>
    </source>
</evidence>
<reference evidence="3 5" key="1">
    <citation type="journal article" date="2016" name="Genome Announc.">
        <title>Complete Genome Sequences of Aerococcus christensenii CCUG 28831T, Aerococcus sanguinicola CCUG 43001T, Aerococcus urinae CCUG 36881T, Aerococcus urinaeequi CCUG 28094T, Aerococcus urinaehominis CCUG 42038 BT, and Aerococcus viridans CCUG 4311T.</title>
        <authorList>
            <person name="Carkaci D."/>
            <person name="Dargis R."/>
            <person name="Nielsen X.C."/>
            <person name="Skovgaard O."/>
            <person name="Fuursted K."/>
            <person name="Christensen J.J."/>
        </authorList>
    </citation>
    <scope>NUCLEOTIDE SEQUENCE [LARGE SCALE GENOMIC DNA]</scope>
    <source>
        <strain evidence="3 5">CCUG43001</strain>
    </source>
</reference>
<accession>A0A0X8FAC5</accession>
<dbReference type="KEGG" id="asan:AWM72_02250"/>
<dbReference type="EMBL" id="CP014160">
    <property type="protein sequence ID" value="AMB93657.1"/>
    <property type="molecule type" value="Genomic_DNA"/>
</dbReference>
<feature type="domain" description="Creatinase N-terminal" evidence="2">
    <location>
        <begin position="8"/>
        <end position="134"/>
    </location>
</feature>